<evidence type="ECO:0000256" key="3">
    <source>
        <dbReference type="ARBA" id="ARBA00022679"/>
    </source>
</evidence>
<dbReference type="Proteomes" id="UP000231701">
    <property type="component" value="Chromosome"/>
</dbReference>
<dbReference type="NCBIfam" id="TIGR01853">
    <property type="entry name" value="lipid_A_lpxD"/>
    <property type="match status" value="1"/>
</dbReference>
<dbReference type="EC" id="2.3.1.191" evidence="7"/>
<dbReference type="GO" id="GO:0009245">
    <property type="term" value="P:lipid A biosynthetic process"/>
    <property type="evidence" value="ECO:0007669"/>
    <property type="project" value="UniProtKB-UniRule"/>
</dbReference>
<dbReference type="GO" id="GO:0016020">
    <property type="term" value="C:membrane"/>
    <property type="evidence" value="ECO:0007669"/>
    <property type="project" value="GOC"/>
</dbReference>
<dbReference type="InterPro" id="IPR056729">
    <property type="entry name" value="GMPPB_C"/>
</dbReference>
<evidence type="ECO:0000313" key="10">
    <source>
        <dbReference type="EMBL" id="ATX79272.1"/>
    </source>
</evidence>
<dbReference type="GO" id="GO:0016410">
    <property type="term" value="F:N-acyltransferase activity"/>
    <property type="evidence" value="ECO:0007669"/>
    <property type="project" value="InterPro"/>
</dbReference>
<keyword evidence="11" id="KW-1185">Reference proteome</keyword>
<evidence type="ECO:0000313" key="11">
    <source>
        <dbReference type="Proteomes" id="UP000231701"/>
    </source>
</evidence>
<evidence type="ECO:0000256" key="1">
    <source>
        <dbReference type="ARBA" id="ARBA00022516"/>
    </source>
</evidence>
<evidence type="ECO:0000259" key="9">
    <source>
        <dbReference type="Pfam" id="PF25087"/>
    </source>
</evidence>
<sequence>MKSISLSDAATIVGGVLSGPIKEMPDHLITGVNTLSDASADEASFLSNKRYKGELDSTAAAAVLLSSDQDAPENLGVILVKDPYLAFAKLQRFFHPRAKATGQRHASAVIDATSQLAADVDVGPNAVIGAGVSIGAGTIIAAGCVVGDNTEIGSACTLNANSVVAHNCILGNKVILQPGAIIGADGFGYAWAGDQFLKIPQVGRVILGDDVEIGANATVDRGAIGDTVIERGVKLDNMVQIAHNVHVGAYTVMASQVGISGSTKVGKGCQFGGQSGSAGHLEIGDGCKLAGQSGVIGDLEAGGVYAGTPAIPHRLWLKASALMIKLPKIWKAQQK</sequence>
<dbReference type="PANTHER" id="PTHR43378">
    <property type="entry name" value="UDP-3-O-ACYLGLUCOSAMINE N-ACYLTRANSFERASE"/>
    <property type="match status" value="1"/>
</dbReference>
<dbReference type="RefSeq" id="WP_100277184.1">
    <property type="nucleotide sequence ID" value="NZ_CP018799.1"/>
</dbReference>
<dbReference type="InterPro" id="IPR020573">
    <property type="entry name" value="UDP_GlcNAc_AcTrfase_non-rep"/>
</dbReference>
<feature type="domain" description="Mannose-1-phosphate guanyltransferase C-terminal" evidence="9">
    <location>
        <begin position="108"/>
        <end position="185"/>
    </location>
</feature>
<dbReference type="Pfam" id="PF25087">
    <property type="entry name" value="GMPPB_C"/>
    <property type="match status" value="1"/>
</dbReference>
<evidence type="ECO:0000259" key="8">
    <source>
        <dbReference type="Pfam" id="PF04613"/>
    </source>
</evidence>
<evidence type="ECO:0000256" key="7">
    <source>
        <dbReference type="HAMAP-Rule" id="MF_00523"/>
    </source>
</evidence>
<keyword evidence="4 7" id="KW-0677">Repeat</keyword>
<dbReference type="AlphaFoldDB" id="A0A2K8KX41"/>
<organism evidence="10 11">
    <name type="scientific">Mariprofundus aestuarium</name>
    <dbReference type="NCBI Taxonomy" id="1921086"/>
    <lineage>
        <taxon>Bacteria</taxon>
        <taxon>Pseudomonadati</taxon>
        <taxon>Pseudomonadota</taxon>
        <taxon>Candidatius Mariprofundia</taxon>
        <taxon>Mariprofundales</taxon>
        <taxon>Mariprofundaceae</taxon>
        <taxon>Mariprofundus</taxon>
    </lineage>
</organism>
<keyword evidence="3 7" id="KW-0808">Transferase</keyword>
<accession>A0A2K8KX41</accession>
<keyword evidence="5 7" id="KW-0443">Lipid metabolism</keyword>
<name>A0A2K8KX41_MARES</name>
<comment type="pathway">
    <text evidence="7">Bacterial outer membrane biogenesis; LPS lipid A biosynthesis.</text>
</comment>
<dbReference type="GO" id="GO:0103118">
    <property type="term" value="F:UDP-3-O-[(3R)-3-hydroxyacyl]-glucosamine N-acyltransferase activity"/>
    <property type="evidence" value="ECO:0007669"/>
    <property type="project" value="UniProtKB-EC"/>
</dbReference>
<dbReference type="HAMAP" id="MF_00523">
    <property type="entry name" value="LpxD"/>
    <property type="match status" value="1"/>
</dbReference>
<keyword evidence="2 7" id="KW-0441">Lipid A biosynthesis</keyword>
<evidence type="ECO:0000256" key="5">
    <source>
        <dbReference type="ARBA" id="ARBA00023098"/>
    </source>
</evidence>
<dbReference type="CDD" id="cd03352">
    <property type="entry name" value="LbH_LpxD"/>
    <property type="match status" value="1"/>
</dbReference>
<dbReference type="UniPathway" id="UPA00973"/>
<dbReference type="NCBIfam" id="NF002060">
    <property type="entry name" value="PRK00892.1"/>
    <property type="match status" value="1"/>
</dbReference>
<keyword evidence="6 7" id="KW-0012">Acyltransferase</keyword>
<dbReference type="Pfam" id="PF04613">
    <property type="entry name" value="LpxD"/>
    <property type="match status" value="1"/>
</dbReference>
<comment type="similarity">
    <text evidence="7">Belongs to the transferase hexapeptide repeat family. LpxD subfamily.</text>
</comment>
<dbReference type="InterPro" id="IPR007691">
    <property type="entry name" value="LpxD"/>
</dbReference>
<dbReference type="PANTHER" id="PTHR43378:SF2">
    <property type="entry name" value="UDP-3-O-ACYLGLUCOSAMINE N-ACYLTRANSFERASE 1, MITOCHONDRIAL-RELATED"/>
    <property type="match status" value="1"/>
</dbReference>
<reference evidence="10 11" key="1">
    <citation type="submission" date="2016-12" db="EMBL/GenBank/DDBJ databases">
        <title>Isolation and genomic insights into novel planktonic Zetaproteobacteria from stratified waters of the Chesapeake Bay.</title>
        <authorList>
            <person name="McAllister S.M."/>
            <person name="Kato S."/>
            <person name="Chan C.S."/>
            <person name="Chiu B.K."/>
            <person name="Field E.K."/>
        </authorList>
    </citation>
    <scope>NUCLEOTIDE SEQUENCE [LARGE SCALE GENOMIC DNA]</scope>
    <source>
        <strain evidence="10 11">CP-5</strain>
    </source>
</reference>
<dbReference type="EMBL" id="CP018799">
    <property type="protein sequence ID" value="ATX79272.1"/>
    <property type="molecule type" value="Genomic_DNA"/>
</dbReference>
<comment type="catalytic activity">
    <reaction evidence="7">
        <text>a UDP-3-O-[(3R)-3-hydroxyacyl]-alpha-D-glucosamine + a (3R)-hydroxyacyl-[ACP] = a UDP-2-N,3-O-bis[(3R)-3-hydroxyacyl]-alpha-D-glucosamine + holo-[ACP] + H(+)</text>
        <dbReference type="Rhea" id="RHEA:53836"/>
        <dbReference type="Rhea" id="RHEA-COMP:9685"/>
        <dbReference type="Rhea" id="RHEA-COMP:9945"/>
        <dbReference type="ChEBI" id="CHEBI:15378"/>
        <dbReference type="ChEBI" id="CHEBI:64479"/>
        <dbReference type="ChEBI" id="CHEBI:78827"/>
        <dbReference type="ChEBI" id="CHEBI:137740"/>
        <dbReference type="ChEBI" id="CHEBI:137748"/>
        <dbReference type="EC" id="2.3.1.191"/>
    </reaction>
</comment>
<evidence type="ECO:0000256" key="2">
    <source>
        <dbReference type="ARBA" id="ARBA00022556"/>
    </source>
</evidence>
<dbReference type="SUPFAM" id="SSF51161">
    <property type="entry name" value="Trimeric LpxA-like enzymes"/>
    <property type="match status" value="1"/>
</dbReference>
<comment type="function">
    <text evidence="7">Catalyzes the N-acylation of UDP-3-O-acylglucosamine using 3-hydroxyacyl-ACP as the acyl donor. Is involved in the biosynthesis of lipid A, a phosphorylated glycolipid that anchors the lipopolysaccharide to the outer membrane of the cell.</text>
</comment>
<feature type="active site" description="Proton acceptor" evidence="7">
    <location>
        <position position="243"/>
    </location>
</feature>
<comment type="subunit">
    <text evidence="7">Homotrimer.</text>
</comment>
<keyword evidence="1 7" id="KW-0444">Lipid biosynthesis</keyword>
<evidence type="ECO:0000256" key="6">
    <source>
        <dbReference type="ARBA" id="ARBA00023315"/>
    </source>
</evidence>
<evidence type="ECO:0000256" key="4">
    <source>
        <dbReference type="ARBA" id="ARBA00022737"/>
    </source>
</evidence>
<dbReference type="KEGG" id="maes:Ga0123461_0852"/>
<proteinExistence type="inferred from homology"/>
<dbReference type="Gene3D" id="3.40.1390.10">
    <property type="entry name" value="MurE/MurF, N-terminal domain"/>
    <property type="match status" value="1"/>
</dbReference>
<feature type="domain" description="UDP-3-O-[3-hydroxymyristoyl] glucosamine N-acyltransferase non-repeat region" evidence="8">
    <location>
        <begin position="26"/>
        <end position="91"/>
    </location>
</feature>
<dbReference type="InterPro" id="IPR011004">
    <property type="entry name" value="Trimer_LpxA-like_sf"/>
</dbReference>
<dbReference type="OrthoDB" id="5294785at2"/>
<gene>
    <name evidence="7" type="primary">lpxD</name>
    <name evidence="10" type="ORF">Ga0123461_0852</name>
</gene>
<protein>
    <recommendedName>
        <fullName evidence="7">UDP-3-O-acylglucosamine N-acyltransferase</fullName>
        <ecNumber evidence="7">2.3.1.191</ecNumber>
    </recommendedName>
</protein>
<dbReference type="Gene3D" id="2.160.10.10">
    <property type="entry name" value="Hexapeptide repeat proteins"/>
    <property type="match status" value="1"/>
</dbReference>